<protein>
    <recommendedName>
        <fullName evidence="2">HTH cro/C1-type domain-containing protein</fullName>
    </recommendedName>
</protein>
<name>A0A1S9MZK4_CLOBE</name>
<dbReference type="InterPro" id="IPR010982">
    <property type="entry name" value="Lambda_DNA-bd_dom_sf"/>
</dbReference>
<organism evidence="3 4">
    <name type="scientific">Clostridium beijerinckii</name>
    <name type="common">Clostridium MP</name>
    <dbReference type="NCBI Taxonomy" id="1520"/>
    <lineage>
        <taxon>Bacteria</taxon>
        <taxon>Bacillati</taxon>
        <taxon>Bacillota</taxon>
        <taxon>Clostridia</taxon>
        <taxon>Eubacteriales</taxon>
        <taxon>Clostridiaceae</taxon>
        <taxon>Clostridium</taxon>
    </lineage>
</organism>
<keyword evidence="1" id="KW-0238">DNA-binding</keyword>
<gene>
    <name evidence="3" type="ORF">CBEIBR21_25170</name>
</gene>
<evidence type="ECO:0000313" key="4">
    <source>
        <dbReference type="Proteomes" id="UP000190959"/>
    </source>
</evidence>
<accession>A0A1S9MZK4</accession>
<dbReference type="Gene3D" id="1.10.260.40">
    <property type="entry name" value="lambda repressor-like DNA-binding domains"/>
    <property type="match status" value="1"/>
</dbReference>
<sequence length="127" mass="14498">MTFGERLKDLRSKKGYTQKQVAEILKVGRATIAGYETKSIYPDYEKLIVLANLFNCSTDYLLGRNELPNYFSSDLINLTDRIVELLISENIISNTEAITEEKTGVICEKLKIALDTIDLLKRISKYK</sequence>
<dbReference type="EMBL" id="MWMH01000013">
    <property type="protein sequence ID" value="OOP70697.1"/>
    <property type="molecule type" value="Genomic_DNA"/>
</dbReference>
<dbReference type="PANTHER" id="PTHR46558">
    <property type="entry name" value="TRACRIPTIONAL REGULATORY PROTEIN-RELATED-RELATED"/>
    <property type="match status" value="1"/>
</dbReference>
<dbReference type="SUPFAM" id="SSF47413">
    <property type="entry name" value="lambda repressor-like DNA-binding domains"/>
    <property type="match status" value="1"/>
</dbReference>
<reference evidence="3 4" key="1">
    <citation type="submission" date="2017-02" db="EMBL/GenBank/DDBJ databases">
        <title>Genome sequence of Clostridium beijerinckii Br21.</title>
        <authorList>
            <person name="Fonseca B.C."/>
            <person name="Guazzaroni M.E."/>
            <person name="Riano-Pachon D.M."/>
            <person name="Reginatto V."/>
        </authorList>
    </citation>
    <scope>NUCLEOTIDE SEQUENCE [LARGE SCALE GENOMIC DNA]</scope>
    <source>
        <strain evidence="3 4">Br21</strain>
    </source>
</reference>
<dbReference type="Pfam" id="PF12844">
    <property type="entry name" value="HTH_19"/>
    <property type="match status" value="1"/>
</dbReference>
<dbReference type="PROSITE" id="PS50943">
    <property type="entry name" value="HTH_CROC1"/>
    <property type="match status" value="1"/>
</dbReference>
<dbReference type="GO" id="GO:0003677">
    <property type="term" value="F:DNA binding"/>
    <property type="evidence" value="ECO:0007669"/>
    <property type="project" value="UniProtKB-KW"/>
</dbReference>
<dbReference type="InterPro" id="IPR001387">
    <property type="entry name" value="Cro/C1-type_HTH"/>
</dbReference>
<comment type="caution">
    <text evidence="3">The sequence shown here is derived from an EMBL/GenBank/DDBJ whole genome shotgun (WGS) entry which is preliminary data.</text>
</comment>
<dbReference type="PANTHER" id="PTHR46558:SF13">
    <property type="entry name" value="HTH-TYPE TRANSCRIPTIONAL REGULATOR IMMR"/>
    <property type="match status" value="1"/>
</dbReference>
<dbReference type="AlphaFoldDB" id="A0A1S9MZK4"/>
<evidence type="ECO:0000259" key="2">
    <source>
        <dbReference type="PROSITE" id="PS50943"/>
    </source>
</evidence>
<dbReference type="RefSeq" id="WP_161222904.1">
    <property type="nucleotide sequence ID" value="NZ_JARUNZ010000064.1"/>
</dbReference>
<proteinExistence type="predicted"/>
<dbReference type="Proteomes" id="UP000190959">
    <property type="component" value="Unassembled WGS sequence"/>
</dbReference>
<dbReference type="CDD" id="cd00093">
    <property type="entry name" value="HTH_XRE"/>
    <property type="match status" value="1"/>
</dbReference>
<evidence type="ECO:0000313" key="3">
    <source>
        <dbReference type="EMBL" id="OOP70697.1"/>
    </source>
</evidence>
<evidence type="ECO:0000256" key="1">
    <source>
        <dbReference type="ARBA" id="ARBA00023125"/>
    </source>
</evidence>
<dbReference type="SMART" id="SM00530">
    <property type="entry name" value="HTH_XRE"/>
    <property type="match status" value="1"/>
</dbReference>
<feature type="domain" description="HTH cro/C1-type" evidence="2">
    <location>
        <begin position="7"/>
        <end position="61"/>
    </location>
</feature>